<gene>
    <name evidence="1" type="ORF">GTW51_19255</name>
</gene>
<dbReference type="Proteomes" id="UP000476332">
    <property type="component" value="Unassembled WGS sequence"/>
</dbReference>
<dbReference type="RefSeq" id="WP_163045682.1">
    <property type="nucleotide sequence ID" value="NZ_JAAAMJ010000020.1"/>
</dbReference>
<evidence type="ECO:0000313" key="1">
    <source>
        <dbReference type="EMBL" id="NDV88834.1"/>
    </source>
</evidence>
<reference evidence="1 2" key="1">
    <citation type="submission" date="2020-01" db="EMBL/GenBank/DDBJ databases">
        <title>Genomes of bacteria type strains.</title>
        <authorList>
            <person name="Chen J."/>
            <person name="Zhu S."/>
            <person name="Chen J."/>
        </authorList>
    </citation>
    <scope>NUCLEOTIDE SEQUENCE [LARGE SCALE GENOMIC DNA]</scope>
    <source>
        <strain evidence="1 2">KCTC 52919</strain>
    </source>
</reference>
<organism evidence="1 2">
    <name type="scientific">Aurantimonas aggregata</name>
    <dbReference type="NCBI Taxonomy" id="2047720"/>
    <lineage>
        <taxon>Bacteria</taxon>
        <taxon>Pseudomonadati</taxon>
        <taxon>Pseudomonadota</taxon>
        <taxon>Alphaproteobacteria</taxon>
        <taxon>Hyphomicrobiales</taxon>
        <taxon>Aurantimonadaceae</taxon>
        <taxon>Aurantimonas</taxon>
    </lineage>
</organism>
<dbReference type="EMBL" id="JAAAMJ010000020">
    <property type="protein sequence ID" value="NDV88834.1"/>
    <property type="molecule type" value="Genomic_DNA"/>
</dbReference>
<evidence type="ECO:0000313" key="2">
    <source>
        <dbReference type="Proteomes" id="UP000476332"/>
    </source>
</evidence>
<proteinExistence type="predicted"/>
<accession>A0A6L9MLQ1</accession>
<comment type="caution">
    <text evidence="1">The sequence shown here is derived from an EMBL/GenBank/DDBJ whole genome shotgun (WGS) entry which is preliminary data.</text>
</comment>
<name>A0A6L9MLQ1_9HYPH</name>
<protein>
    <submittedName>
        <fullName evidence="1">Uncharacterized protein</fullName>
    </submittedName>
</protein>
<sequence>MIPCSGKRESFRMSAVCDLRRLEGDNLVVHFGGRLSEVDVFTYGRSLLEFSELLREINGALNPGSRLEVRIVADGPGSFRVQLRIARHILKNLWAAIEGSPTGSASVGSFLGAIASVLLLNLVSPSEDEQIVVGDDVVEIRRGDTLIILPREAKEAAEQVQKNPAVLDRVQRTFEVLEDDPSIESFGITRHLNDPEPEFEIQRKYFRELAEKGDRVISDEAIRIVPHKATLVLNKIWLDRSKTRKWQVVWNGFPVSVTVHDDSFFDRLAHRAITIRQGDALRGTLEVRQERNEMTGAWENREYRVTEVDDVIYPPQQGEMLD</sequence>
<keyword evidence="2" id="KW-1185">Reference proteome</keyword>
<dbReference type="AlphaFoldDB" id="A0A6L9MLQ1"/>